<evidence type="ECO:0000313" key="4">
    <source>
        <dbReference type="Proteomes" id="UP001500325"/>
    </source>
</evidence>
<dbReference type="PANTHER" id="PTHR46553">
    <property type="entry name" value="ADENINE NUCLEOTIDE ALPHA HYDROLASES-LIKE SUPERFAMILY PROTEIN"/>
    <property type="match status" value="1"/>
</dbReference>
<feature type="domain" description="UspA" evidence="2">
    <location>
        <begin position="2"/>
        <end position="140"/>
    </location>
</feature>
<dbReference type="Pfam" id="PF00582">
    <property type="entry name" value="Usp"/>
    <property type="match status" value="2"/>
</dbReference>
<reference evidence="4" key="1">
    <citation type="journal article" date="2019" name="Int. J. Syst. Evol. Microbiol.">
        <title>The Global Catalogue of Microorganisms (GCM) 10K type strain sequencing project: providing services to taxonomists for standard genome sequencing and annotation.</title>
        <authorList>
            <consortium name="The Broad Institute Genomics Platform"/>
            <consortium name="The Broad Institute Genome Sequencing Center for Infectious Disease"/>
            <person name="Wu L."/>
            <person name="Ma J."/>
        </authorList>
    </citation>
    <scope>NUCLEOTIDE SEQUENCE [LARGE SCALE GENOMIC DNA]</scope>
    <source>
        <strain evidence="4">JCM 18055</strain>
    </source>
</reference>
<dbReference type="InterPro" id="IPR006016">
    <property type="entry name" value="UspA"/>
</dbReference>
<proteinExistence type="inferred from homology"/>
<dbReference type="PRINTS" id="PR01438">
    <property type="entry name" value="UNVRSLSTRESS"/>
</dbReference>
<comment type="similarity">
    <text evidence="1">Belongs to the universal stress protein A family.</text>
</comment>
<feature type="domain" description="UspA" evidence="2">
    <location>
        <begin position="155"/>
        <end position="273"/>
    </location>
</feature>
<comment type="caution">
    <text evidence="3">The sequence shown here is derived from an EMBL/GenBank/DDBJ whole genome shotgun (WGS) entry which is preliminary data.</text>
</comment>
<evidence type="ECO:0000259" key="2">
    <source>
        <dbReference type="Pfam" id="PF00582"/>
    </source>
</evidence>
<sequence length="277" mass="28638">MPIVTAYEDTPGGHDALVLGAQLARLTGLTNVVATVYPTDGLGYSAMARDPRWREKIEEVARRRFTRARELIGGSSGPGEPEFAPLGPGPAAVVLADHAEEIGAAVLVVGSTGGGLLGRLAPGGTVQRLLPSARCPVAIAPRGYRHTAAKGITVVTVAYDGTPEADRAAVLAVHLAGRTGAALRFVVVAGAEDEVPAATETAQKGLAQAPVEIDALYDVVLGRSVAETLADLPERTDVLVVGSRGYPLMKRLLLGGVAGVLVRTARYPVVVVPPPER</sequence>
<dbReference type="CDD" id="cd00293">
    <property type="entry name" value="USP-like"/>
    <property type="match status" value="2"/>
</dbReference>
<dbReference type="EMBL" id="BAABIC010000023">
    <property type="protein sequence ID" value="GAA4706812.1"/>
    <property type="molecule type" value="Genomic_DNA"/>
</dbReference>
<dbReference type="SUPFAM" id="SSF52402">
    <property type="entry name" value="Adenine nucleotide alpha hydrolases-like"/>
    <property type="match status" value="2"/>
</dbReference>
<dbReference type="Proteomes" id="UP001500325">
    <property type="component" value="Unassembled WGS sequence"/>
</dbReference>
<protein>
    <submittedName>
        <fullName evidence="3">Universal stress protein</fullName>
    </submittedName>
</protein>
<evidence type="ECO:0000313" key="3">
    <source>
        <dbReference type="EMBL" id="GAA4706812.1"/>
    </source>
</evidence>
<dbReference type="InterPro" id="IPR006015">
    <property type="entry name" value="Universal_stress_UspA"/>
</dbReference>
<dbReference type="PANTHER" id="PTHR46553:SF3">
    <property type="entry name" value="ADENINE NUCLEOTIDE ALPHA HYDROLASES-LIKE SUPERFAMILY PROTEIN"/>
    <property type="match status" value="1"/>
</dbReference>
<dbReference type="Gene3D" id="3.40.50.12370">
    <property type="match status" value="1"/>
</dbReference>
<name>A0ABP8XF43_9PSEU</name>
<accession>A0ABP8XF43</accession>
<gene>
    <name evidence="3" type="ORF">GCM10023215_54330</name>
</gene>
<organism evidence="3 4">
    <name type="scientific">Pseudonocardia yuanmonensis</name>
    <dbReference type="NCBI Taxonomy" id="1095914"/>
    <lineage>
        <taxon>Bacteria</taxon>
        <taxon>Bacillati</taxon>
        <taxon>Actinomycetota</taxon>
        <taxon>Actinomycetes</taxon>
        <taxon>Pseudonocardiales</taxon>
        <taxon>Pseudonocardiaceae</taxon>
        <taxon>Pseudonocardia</taxon>
    </lineage>
</organism>
<evidence type="ECO:0000256" key="1">
    <source>
        <dbReference type="ARBA" id="ARBA00008791"/>
    </source>
</evidence>
<keyword evidence="4" id="KW-1185">Reference proteome</keyword>